<organism evidence="1 2">
    <name type="scientific">Apiospora kogelbergensis</name>
    <dbReference type="NCBI Taxonomy" id="1337665"/>
    <lineage>
        <taxon>Eukaryota</taxon>
        <taxon>Fungi</taxon>
        <taxon>Dikarya</taxon>
        <taxon>Ascomycota</taxon>
        <taxon>Pezizomycotina</taxon>
        <taxon>Sordariomycetes</taxon>
        <taxon>Xylariomycetidae</taxon>
        <taxon>Amphisphaeriales</taxon>
        <taxon>Apiosporaceae</taxon>
        <taxon>Apiospora</taxon>
    </lineage>
</organism>
<keyword evidence="2" id="KW-1185">Reference proteome</keyword>
<name>A0AAW0R9G2_9PEZI</name>
<sequence length="83" mass="9254">MGMAHFQSVLADLSDSLTTYMRTHGDRSHSAPAVGEVEYHTTCVEVQWPWIAFPAALALVEGGRRYHLDVPSAVDVVQWLVSW</sequence>
<accession>A0AAW0R9G2</accession>
<reference evidence="1 2" key="1">
    <citation type="submission" date="2023-01" db="EMBL/GenBank/DDBJ databases">
        <title>Analysis of 21 Apiospora genomes using comparative genomics revels a genus with tremendous synthesis potential of carbohydrate active enzymes and secondary metabolites.</title>
        <authorList>
            <person name="Sorensen T."/>
        </authorList>
    </citation>
    <scope>NUCLEOTIDE SEQUENCE [LARGE SCALE GENOMIC DNA]</scope>
    <source>
        <strain evidence="1 2">CBS 117206</strain>
    </source>
</reference>
<gene>
    <name evidence="1" type="ORF">PG999_002835</name>
</gene>
<evidence type="ECO:0000313" key="1">
    <source>
        <dbReference type="EMBL" id="KAK8130455.1"/>
    </source>
</evidence>
<protein>
    <submittedName>
        <fullName evidence="1">Uncharacterized protein</fullName>
    </submittedName>
</protein>
<comment type="caution">
    <text evidence="1">The sequence shown here is derived from an EMBL/GenBank/DDBJ whole genome shotgun (WGS) entry which is preliminary data.</text>
</comment>
<dbReference type="AlphaFoldDB" id="A0AAW0R9G2"/>
<dbReference type="Proteomes" id="UP001392437">
    <property type="component" value="Unassembled WGS sequence"/>
</dbReference>
<proteinExistence type="predicted"/>
<dbReference type="EMBL" id="JAQQWP010000002">
    <property type="protein sequence ID" value="KAK8130455.1"/>
    <property type="molecule type" value="Genomic_DNA"/>
</dbReference>
<evidence type="ECO:0000313" key="2">
    <source>
        <dbReference type="Proteomes" id="UP001392437"/>
    </source>
</evidence>